<feature type="chain" id="PRO_5020837741" description="HTH luxR-type domain-containing protein" evidence="5">
    <location>
        <begin position="24"/>
        <end position="414"/>
    </location>
</feature>
<dbReference type="PANTHER" id="PTHR44688:SF16">
    <property type="entry name" value="DNA-BINDING TRANSCRIPTIONAL ACTIVATOR DEVR_DOSR"/>
    <property type="match status" value="1"/>
</dbReference>
<dbReference type="GO" id="GO:0006355">
    <property type="term" value="P:regulation of DNA-templated transcription"/>
    <property type="evidence" value="ECO:0007669"/>
    <property type="project" value="InterPro"/>
</dbReference>
<dbReference type="GO" id="GO:0003677">
    <property type="term" value="F:DNA binding"/>
    <property type="evidence" value="ECO:0007669"/>
    <property type="project" value="UniProtKB-KW"/>
</dbReference>
<dbReference type="SMART" id="SM00421">
    <property type="entry name" value="HTH_LUXR"/>
    <property type="match status" value="1"/>
</dbReference>
<protein>
    <recommendedName>
        <fullName evidence="6">HTH luxR-type domain-containing protein</fullName>
    </recommendedName>
</protein>
<gene>
    <name evidence="7" type="ORF">E0D97_04240</name>
</gene>
<dbReference type="InterPro" id="IPR016032">
    <property type="entry name" value="Sig_transdc_resp-reg_C-effctor"/>
</dbReference>
<feature type="signal peptide" evidence="5">
    <location>
        <begin position="1"/>
        <end position="23"/>
    </location>
</feature>
<dbReference type="PANTHER" id="PTHR44688">
    <property type="entry name" value="DNA-BINDING TRANSCRIPTIONAL ACTIVATOR DEVR_DOSR"/>
    <property type="match status" value="1"/>
</dbReference>
<dbReference type="SUPFAM" id="SSF46894">
    <property type="entry name" value="C-terminal effector domain of the bipartite response regulators"/>
    <property type="match status" value="1"/>
</dbReference>
<keyword evidence="8" id="KW-1185">Reference proteome</keyword>
<dbReference type="CDD" id="cd06170">
    <property type="entry name" value="LuxR_C_like"/>
    <property type="match status" value="1"/>
</dbReference>
<dbReference type="Gene3D" id="1.10.10.10">
    <property type="entry name" value="Winged helix-like DNA-binding domain superfamily/Winged helix DNA-binding domain"/>
    <property type="match status" value="1"/>
</dbReference>
<dbReference type="SUPFAM" id="SSF53850">
    <property type="entry name" value="Periplasmic binding protein-like II"/>
    <property type="match status" value="1"/>
</dbReference>
<keyword evidence="4" id="KW-1133">Transmembrane helix</keyword>
<sequence length="414" mass="45107">MLRQAIAVLLAMFGNCAIGHVSAQDHEQSLRRVGILAHRGDEAAMKRWQPTLDAVSEAISRNLEVVPLSLDGVRSSLADGEIDYLFTNPGHLFRLEEQFRLSPIAALRTDRAGVARTGNRFGAVIFVRSDRADITTLADLKGAKLAAVAPDAFGGFEIAADMLLRNGVDPWRDIASVAFLGFPQSAIVDAVLEGRADAGTVRTGILEAAINFGELEAEDVRILNPLRVPGFELSLSTVLVPEWIFSATDNVPEPERRDVAITLLRLPDHHPALKLGNYGGWTTVPSDAAVRRLLETVDAARDGGKGARQPPVSLYMLVIGSVFALAFLGWVWSRRRDSTSGEHREAPFAAEGVRLTPRESEILSLVATGMTTKEIARDLGISPKTVEFHRSHLMRKYEAHNMAELIRKASNAIS</sequence>
<keyword evidence="3" id="KW-0804">Transcription</keyword>
<keyword evidence="4" id="KW-0812">Transmembrane</keyword>
<proteinExistence type="predicted"/>
<evidence type="ECO:0000256" key="1">
    <source>
        <dbReference type="ARBA" id="ARBA00023015"/>
    </source>
</evidence>
<evidence type="ECO:0000256" key="5">
    <source>
        <dbReference type="SAM" id="SignalP"/>
    </source>
</evidence>
<reference evidence="7 8" key="1">
    <citation type="journal article" date="2015" name="Antonie Van Leeuwenhoek">
        <title>Oricola cellulosilytica gen. nov., sp. nov., a cellulose-degrading bacterium of the family Phyllobacteriaceae isolated from surface seashore water, and emended descriptions of Mesorhizobium loti and Phyllobacterium myrsinacearum.</title>
        <authorList>
            <person name="Hameed A."/>
            <person name="Shahina M."/>
            <person name="Lai W.A."/>
            <person name="Lin S.Y."/>
            <person name="Young L.S."/>
            <person name="Liu Y.C."/>
            <person name="Hsu Y.H."/>
            <person name="Young C.C."/>
        </authorList>
    </citation>
    <scope>NUCLEOTIDE SEQUENCE [LARGE SCALE GENOMIC DNA]</scope>
    <source>
        <strain evidence="7 8">KCTC 52183</strain>
    </source>
</reference>
<dbReference type="PRINTS" id="PR00038">
    <property type="entry name" value="HTHLUXR"/>
</dbReference>
<dbReference type="PROSITE" id="PS50043">
    <property type="entry name" value="HTH_LUXR_2"/>
    <property type="match status" value="1"/>
</dbReference>
<dbReference type="Pfam" id="PF00196">
    <property type="entry name" value="GerE"/>
    <property type="match status" value="1"/>
</dbReference>
<evidence type="ECO:0000313" key="8">
    <source>
        <dbReference type="Proteomes" id="UP000291301"/>
    </source>
</evidence>
<dbReference type="RefSeq" id="WP_131565659.1">
    <property type="nucleotide sequence ID" value="NZ_JAINFK010000001.1"/>
</dbReference>
<feature type="domain" description="HTH luxR-type" evidence="6">
    <location>
        <begin position="348"/>
        <end position="413"/>
    </location>
</feature>
<evidence type="ECO:0000259" key="6">
    <source>
        <dbReference type="PROSITE" id="PS50043"/>
    </source>
</evidence>
<keyword evidence="5" id="KW-0732">Signal</keyword>
<evidence type="ECO:0000256" key="2">
    <source>
        <dbReference type="ARBA" id="ARBA00023125"/>
    </source>
</evidence>
<keyword evidence="4" id="KW-0472">Membrane</keyword>
<name>A0A4R0PJW4_9HYPH</name>
<dbReference type="InterPro" id="IPR036388">
    <property type="entry name" value="WH-like_DNA-bd_sf"/>
</dbReference>
<organism evidence="7 8">
    <name type="scientific">Oricola cellulosilytica</name>
    <dbReference type="NCBI Taxonomy" id="1429082"/>
    <lineage>
        <taxon>Bacteria</taxon>
        <taxon>Pseudomonadati</taxon>
        <taxon>Pseudomonadota</taxon>
        <taxon>Alphaproteobacteria</taxon>
        <taxon>Hyphomicrobiales</taxon>
        <taxon>Ahrensiaceae</taxon>
        <taxon>Oricola</taxon>
    </lineage>
</organism>
<dbReference type="Gene3D" id="3.40.190.10">
    <property type="entry name" value="Periplasmic binding protein-like II"/>
    <property type="match status" value="2"/>
</dbReference>
<evidence type="ECO:0000256" key="4">
    <source>
        <dbReference type="SAM" id="Phobius"/>
    </source>
</evidence>
<feature type="transmembrane region" description="Helical" evidence="4">
    <location>
        <begin position="312"/>
        <end position="332"/>
    </location>
</feature>
<dbReference type="EMBL" id="SJST01000001">
    <property type="protein sequence ID" value="TCD16630.1"/>
    <property type="molecule type" value="Genomic_DNA"/>
</dbReference>
<dbReference type="InterPro" id="IPR000792">
    <property type="entry name" value="Tscrpt_reg_LuxR_C"/>
</dbReference>
<comment type="caution">
    <text evidence="7">The sequence shown here is derived from an EMBL/GenBank/DDBJ whole genome shotgun (WGS) entry which is preliminary data.</text>
</comment>
<dbReference type="Proteomes" id="UP000291301">
    <property type="component" value="Unassembled WGS sequence"/>
</dbReference>
<dbReference type="PROSITE" id="PS00622">
    <property type="entry name" value="HTH_LUXR_1"/>
    <property type="match status" value="1"/>
</dbReference>
<dbReference type="AlphaFoldDB" id="A0A4R0PJW4"/>
<evidence type="ECO:0000256" key="3">
    <source>
        <dbReference type="ARBA" id="ARBA00023163"/>
    </source>
</evidence>
<keyword evidence="1" id="KW-0805">Transcription regulation</keyword>
<accession>A0A4R0PJW4</accession>
<keyword evidence="2" id="KW-0238">DNA-binding</keyword>
<dbReference type="OrthoDB" id="9782655at2"/>
<dbReference type="Pfam" id="PF12974">
    <property type="entry name" value="Phosphonate-bd"/>
    <property type="match status" value="1"/>
</dbReference>
<evidence type="ECO:0000313" key="7">
    <source>
        <dbReference type="EMBL" id="TCD16630.1"/>
    </source>
</evidence>